<name>A0A1M6VLZ2_9BACT</name>
<dbReference type="AlphaFoldDB" id="A0A1M6VLZ2"/>
<gene>
    <name evidence="2" type="ORF">SAMN05444266_101259</name>
</gene>
<evidence type="ECO:0000313" key="3">
    <source>
        <dbReference type="Proteomes" id="UP000184420"/>
    </source>
</evidence>
<keyword evidence="3" id="KW-1185">Reference proteome</keyword>
<keyword evidence="1" id="KW-0812">Transmembrane</keyword>
<keyword evidence="1" id="KW-1133">Transmembrane helix</keyword>
<accession>A0A1M6VLZ2</accession>
<keyword evidence="1" id="KW-0472">Membrane</keyword>
<dbReference type="Proteomes" id="UP000184420">
    <property type="component" value="Unassembled WGS sequence"/>
</dbReference>
<feature type="transmembrane region" description="Helical" evidence="1">
    <location>
        <begin position="51"/>
        <end position="74"/>
    </location>
</feature>
<dbReference type="EMBL" id="FRBL01000001">
    <property type="protein sequence ID" value="SHK82266.1"/>
    <property type="molecule type" value="Genomic_DNA"/>
</dbReference>
<evidence type="ECO:0000256" key="1">
    <source>
        <dbReference type="SAM" id="Phobius"/>
    </source>
</evidence>
<protein>
    <submittedName>
        <fullName evidence="2">Uncharacterized protein</fullName>
    </submittedName>
</protein>
<sequence>MIIPFKFRKNTTKTTVTKTNCQTNNYPANHLLVLHLTKKIFYILYKIHMFYLHNIIFCHNIFMLYIFSIILELYGRDRIFIGLKG</sequence>
<evidence type="ECO:0000313" key="2">
    <source>
        <dbReference type="EMBL" id="SHK82266.1"/>
    </source>
</evidence>
<reference evidence="2 3" key="1">
    <citation type="submission" date="2016-11" db="EMBL/GenBank/DDBJ databases">
        <authorList>
            <person name="Jaros S."/>
            <person name="Januszkiewicz K."/>
            <person name="Wedrychowicz H."/>
        </authorList>
    </citation>
    <scope>NUCLEOTIDE SEQUENCE [LARGE SCALE GENOMIC DNA]</scope>
    <source>
        <strain evidence="2 3">DSM 27406</strain>
    </source>
</reference>
<proteinExistence type="predicted"/>
<organism evidence="2 3">
    <name type="scientific">Chitinophaga jiangningensis</name>
    <dbReference type="NCBI Taxonomy" id="1419482"/>
    <lineage>
        <taxon>Bacteria</taxon>
        <taxon>Pseudomonadati</taxon>
        <taxon>Bacteroidota</taxon>
        <taxon>Chitinophagia</taxon>
        <taxon>Chitinophagales</taxon>
        <taxon>Chitinophagaceae</taxon>
        <taxon>Chitinophaga</taxon>
    </lineage>
</organism>